<proteinExistence type="predicted"/>
<organism evidence="2 3">
    <name type="scientific">Aspergillus tamarii</name>
    <dbReference type="NCBI Taxonomy" id="41984"/>
    <lineage>
        <taxon>Eukaryota</taxon>
        <taxon>Fungi</taxon>
        <taxon>Dikarya</taxon>
        <taxon>Ascomycota</taxon>
        <taxon>Pezizomycotina</taxon>
        <taxon>Eurotiomycetes</taxon>
        <taxon>Eurotiomycetidae</taxon>
        <taxon>Eurotiales</taxon>
        <taxon>Aspergillaceae</taxon>
        <taxon>Aspergillus</taxon>
        <taxon>Aspergillus subgen. Circumdati</taxon>
    </lineage>
</organism>
<dbReference type="AlphaFoldDB" id="A0A5N6UVP3"/>
<accession>A0A5N6UVP3</accession>
<keyword evidence="1" id="KW-0732">Signal</keyword>
<reference evidence="2 3" key="1">
    <citation type="submission" date="2019-04" db="EMBL/GenBank/DDBJ databases">
        <title>Friends and foes A comparative genomics study of 23 Aspergillus species from section Flavi.</title>
        <authorList>
            <consortium name="DOE Joint Genome Institute"/>
            <person name="Kjaerbolling I."/>
            <person name="Vesth T."/>
            <person name="Frisvad J.C."/>
            <person name="Nybo J.L."/>
            <person name="Theobald S."/>
            <person name="Kildgaard S."/>
            <person name="Isbrandt T."/>
            <person name="Kuo A."/>
            <person name="Sato A."/>
            <person name="Lyhne E.K."/>
            <person name="Kogle M.E."/>
            <person name="Wiebenga A."/>
            <person name="Kun R.S."/>
            <person name="Lubbers R.J."/>
            <person name="Makela M.R."/>
            <person name="Barry K."/>
            <person name="Chovatia M."/>
            <person name="Clum A."/>
            <person name="Daum C."/>
            <person name="Haridas S."/>
            <person name="He G."/>
            <person name="LaButti K."/>
            <person name="Lipzen A."/>
            <person name="Mondo S."/>
            <person name="Riley R."/>
            <person name="Salamov A."/>
            <person name="Simmons B.A."/>
            <person name="Magnuson J.K."/>
            <person name="Henrissat B."/>
            <person name="Mortensen U.H."/>
            <person name="Larsen T.O."/>
            <person name="Devries R.P."/>
            <person name="Grigoriev I.V."/>
            <person name="Machida M."/>
            <person name="Baker S.E."/>
            <person name="Andersen M.R."/>
        </authorList>
    </citation>
    <scope>NUCLEOTIDE SEQUENCE [LARGE SCALE GENOMIC DNA]</scope>
    <source>
        <strain evidence="2 3">CBS 117626</strain>
    </source>
</reference>
<protein>
    <submittedName>
        <fullName evidence="2">Uncharacterized protein</fullName>
    </submittedName>
</protein>
<gene>
    <name evidence="2" type="ORF">BDV40DRAFT_264586</name>
</gene>
<evidence type="ECO:0000313" key="2">
    <source>
        <dbReference type="EMBL" id="KAE8162719.1"/>
    </source>
</evidence>
<feature type="signal peptide" evidence="1">
    <location>
        <begin position="1"/>
        <end position="23"/>
    </location>
</feature>
<feature type="non-terminal residue" evidence="2">
    <location>
        <position position="55"/>
    </location>
</feature>
<sequence length="55" mass="6390">MWGLSAFSLLFFLFCYLLFLEEGTDNISRYYISTKSINLLKLSKSCGLGNYEYES</sequence>
<feature type="chain" id="PRO_5025063463" evidence="1">
    <location>
        <begin position="24"/>
        <end position="55"/>
    </location>
</feature>
<name>A0A5N6UVP3_ASPTM</name>
<keyword evidence="3" id="KW-1185">Reference proteome</keyword>
<evidence type="ECO:0000313" key="3">
    <source>
        <dbReference type="Proteomes" id="UP000326950"/>
    </source>
</evidence>
<dbReference type="EMBL" id="ML738625">
    <property type="protein sequence ID" value="KAE8162719.1"/>
    <property type="molecule type" value="Genomic_DNA"/>
</dbReference>
<evidence type="ECO:0000256" key="1">
    <source>
        <dbReference type="SAM" id="SignalP"/>
    </source>
</evidence>
<dbReference type="Proteomes" id="UP000326950">
    <property type="component" value="Unassembled WGS sequence"/>
</dbReference>